<feature type="domain" description="DUF4143" evidence="2">
    <location>
        <begin position="210"/>
        <end position="368"/>
    </location>
</feature>
<protein>
    <recommendedName>
        <fullName evidence="5">AAA domain-containing protein</fullName>
    </recommendedName>
</protein>
<dbReference type="SUPFAM" id="SSF52540">
    <property type="entry name" value="P-loop containing nucleoside triphosphate hydrolases"/>
    <property type="match status" value="1"/>
</dbReference>
<accession>A0A1M6L300</accession>
<dbReference type="RefSeq" id="WP_072919489.1">
    <property type="nucleotide sequence ID" value="NZ_FQYQ01000036.1"/>
</dbReference>
<dbReference type="InterPro" id="IPR041682">
    <property type="entry name" value="AAA_14"/>
</dbReference>
<dbReference type="Pfam" id="PF13173">
    <property type="entry name" value="AAA_14"/>
    <property type="match status" value="1"/>
</dbReference>
<dbReference type="InterPro" id="IPR025420">
    <property type="entry name" value="DUF4143"/>
</dbReference>
<name>A0A1M6L300_PSEXY</name>
<evidence type="ECO:0008006" key="5">
    <source>
        <dbReference type="Google" id="ProtNLM"/>
    </source>
</evidence>
<reference evidence="3 4" key="1">
    <citation type="submission" date="2016-11" db="EMBL/GenBank/DDBJ databases">
        <authorList>
            <person name="Jaros S."/>
            <person name="Januszkiewicz K."/>
            <person name="Wedrychowicz H."/>
        </authorList>
    </citation>
    <scope>NUCLEOTIDE SEQUENCE [LARGE SCALE GENOMIC DNA]</scope>
    <source>
        <strain evidence="3 4">DSM 14809</strain>
    </source>
</reference>
<proteinExistence type="predicted"/>
<evidence type="ECO:0000259" key="1">
    <source>
        <dbReference type="Pfam" id="PF13173"/>
    </source>
</evidence>
<gene>
    <name evidence="3" type="ORF">SAMN02745725_03008</name>
</gene>
<evidence type="ECO:0000313" key="3">
    <source>
        <dbReference type="EMBL" id="SHJ65449.1"/>
    </source>
</evidence>
<dbReference type="EMBL" id="FQYQ01000036">
    <property type="protein sequence ID" value="SHJ65449.1"/>
    <property type="molecule type" value="Genomic_DNA"/>
</dbReference>
<organism evidence="3 4">
    <name type="scientific">Pseudobutyrivibrio xylanivorans DSM 14809</name>
    <dbReference type="NCBI Taxonomy" id="1123012"/>
    <lineage>
        <taxon>Bacteria</taxon>
        <taxon>Bacillati</taxon>
        <taxon>Bacillota</taxon>
        <taxon>Clostridia</taxon>
        <taxon>Lachnospirales</taxon>
        <taxon>Lachnospiraceae</taxon>
        <taxon>Pseudobutyrivibrio</taxon>
    </lineage>
</organism>
<dbReference type="OrthoDB" id="9801684at2"/>
<dbReference type="Pfam" id="PF13635">
    <property type="entry name" value="DUF4143"/>
    <property type="match status" value="1"/>
</dbReference>
<evidence type="ECO:0000259" key="2">
    <source>
        <dbReference type="Pfam" id="PF13635"/>
    </source>
</evidence>
<dbReference type="PANTHER" id="PTHR33295:SF18">
    <property type="entry name" value="AAA+ ATPASE DOMAIN-CONTAINING PROTEIN"/>
    <property type="match status" value="1"/>
</dbReference>
<dbReference type="PANTHER" id="PTHR33295">
    <property type="entry name" value="ATPASE"/>
    <property type="match status" value="1"/>
</dbReference>
<dbReference type="AlphaFoldDB" id="A0A1M6L300"/>
<dbReference type="InterPro" id="IPR027417">
    <property type="entry name" value="P-loop_NTPase"/>
</dbReference>
<sequence length="429" mass="49522">MEIKRDRYLNKLISKRNNGLIKVITGIRRCGKSYLLFNLYYDYLISDGVPADSIITVPLDDDDYVEYCNPQKLSEYIKSKITESGKQYYVFIDEAQYAITREEMRNPDIPIRLYGVLNSLLRKKNVDVYVTGSNSKFLSSDILTEFRGRGDEIHIAPLSFSEYYPVSGKDKYDAWQEYLFYGGLPHILAEPDNEAKGAYLERLNSEIYIRDIVERYEIRETAGMETLMKVIASAIGALTNAQKISDTFKSNGDKTISMPTISNYLTYLMESFVIQKGERYDIKGRKYIGTPSKYYYTDLGLRNALLNFRQFEETHLMENAIYNELIYRGYNVDVGVVEIRVDEDGKKVRKQLEVDFVVNQGSKRYYIQSAYALPSQEKIDQEQASLIKIPDSFKKIIITSGNTPIWRNEQGITVMGLFDFLLNENSLDS</sequence>
<feature type="domain" description="AAA" evidence="1">
    <location>
        <begin position="21"/>
        <end position="163"/>
    </location>
</feature>
<dbReference type="Proteomes" id="UP000184185">
    <property type="component" value="Unassembled WGS sequence"/>
</dbReference>
<evidence type="ECO:0000313" key="4">
    <source>
        <dbReference type="Proteomes" id="UP000184185"/>
    </source>
</evidence>
<keyword evidence="4" id="KW-1185">Reference proteome</keyword>